<evidence type="ECO:0000313" key="16">
    <source>
        <dbReference type="Proteomes" id="UP001054902"/>
    </source>
</evidence>
<keyword evidence="8" id="KW-1208">Phospholipid metabolism</keyword>
<evidence type="ECO:0000313" key="15">
    <source>
        <dbReference type="EMBL" id="GFH52174.1"/>
    </source>
</evidence>
<dbReference type="AlphaFoldDB" id="A0AAD3H6X3"/>
<comment type="similarity">
    <text evidence="2">Belongs to the cytidylyltransferase family.</text>
</comment>
<comment type="pathway">
    <text evidence="1">Lipid metabolism.</text>
</comment>
<evidence type="ECO:0000256" key="8">
    <source>
        <dbReference type="ARBA" id="ARBA00023264"/>
    </source>
</evidence>
<dbReference type="InterPro" id="IPR004821">
    <property type="entry name" value="Cyt_trans-like"/>
</dbReference>
<keyword evidence="12" id="KW-0175">Coiled coil</keyword>
<keyword evidence="7" id="KW-0594">Phospholipid biosynthesis</keyword>
<feature type="coiled-coil region" evidence="12">
    <location>
        <begin position="328"/>
        <end position="355"/>
    </location>
</feature>
<comment type="pathway">
    <text evidence="9">Phospholipid metabolism; phosphatidylethanolamine biosynthesis; phosphatidylethanolamine from ethanolamine: step 2/3.</text>
</comment>
<sequence>MAKLWWSGGVRCLVASLRVKIPTLGGFSPISIIHHPHNIIIHHPPSSIHHLITLLVLFVVLLQIPSLFANSIYRKELRSFPCFHFEAPISMSKSIKIPAGPAPVLISNKQVDALYQTLEAVTEALQTLGVEYIVTGGSLLGTIRQHSLLFCDDDIDIAIIDYSYCSHQRGHESAYDKVSTQLQSKLGKEYSYTIKPWEGGDKVRPKRMSNIFLDIFVLREYTTLDDLLQVIGIKANGQPQQQSYVDGILDKIQKAAFSQGEMDSLFPLWHFNTRKAIEMWSKEVYRPKELFPIERNHKFGPLTNICAPRMPVLLLKRAFGSDCFHVYYQSASHHNQKKEEDKTKLEAKNHESKGELKPLVLDGGTWETATKTELSDLQYLPVQPISRAKRRFTLHGKEQLFKYIEYQTERETKWQRECTIDAKNVSRASASQRPRKTIYMDGVFDLFHIGHLNAISECAKLGDRVIIGVTGQEDATGYKREPIIKEDERVAIISSLKYVDKVICPCPLIVTEKFMEEEQIDLVVHGFASKEDEERQYEFFEIPIKNGKFETIPYYQDLSTTDIISKIKAMSLE</sequence>
<evidence type="ECO:0000256" key="12">
    <source>
        <dbReference type="SAM" id="Coils"/>
    </source>
</evidence>
<proteinExistence type="inferred from homology"/>
<evidence type="ECO:0000256" key="10">
    <source>
        <dbReference type="ARBA" id="ARBA00024221"/>
    </source>
</evidence>
<dbReference type="PANTHER" id="PTHR45780:SF2">
    <property type="entry name" value="ETHANOLAMINE-PHOSPHATE CYTIDYLYLTRANSFERASE"/>
    <property type="match status" value="1"/>
</dbReference>
<feature type="domain" description="Cytidyltransferase-like" evidence="14">
    <location>
        <begin position="439"/>
        <end position="565"/>
    </location>
</feature>
<organism evidence="15 16">
    <name type="scientific">Chaetoceros tenuissimus</name>
    <dbReference type="NCBI Taxonomy" id="426638"/>
    <lineage>
        <taxon>Eukaryota</taxon>
        <taxon>Sar</taxon>
        <taxon>Stramenopiles</taxon>
        <taxon>Ochrophyta</taxon>
        <taxon>Bacillariophyta</taxon>
        <taxon>Coscinodiscophyceae</taxon>
        <taxon>Chaetocerotophycidae</taxon>
        <taxon>Chaetocerotales</taxon>
        <taxon>Chaetocerotaceae</taxon>
        <taxon>Chaetoceros</taxon>
    </lineage>
</organism>
<dbReference type="GO" id="GO:0004306">
    <property type="term" value="F:ethanolamine-phosphate cytidylyltransferase activity"/>
    <property type="evidence" value="ECO:0007669"/>
    <property type="project" value="UniProtKB-EC"/>
</dbReference>
<accession>A0AAD3H6X3</accession>
<evidence type="ECO:0000256" key="7">
    <source>
        <dbReference type="ARBA" id="ARBA00023209"/>
    </source>
</evidence>
<dbReference type="PANTHER" id="PTHR45780">
    <property type="entry name" value="ETHANOLAMINE-PHOSPHATE CYTIDYLYLTRANSFERASE"/>
    <property type="match status" value="1"/>
</dbReference>
<dbReference type="Gene3D" id="3.40.50.620">
    <property type="entry name" value="HUPs"/>
    <property type="match status" value="1"/>
</dbReference>
<dbReference type="InterPro" id="IPR044608">
    <property type="entry name" value="Ect1/PCYT2"/>
</dbReference>
<protein>
    <recommendedName>
        <fullName evidence="10">ethanolamine-phosphate cytidylyltransferase</fullName>
        <ecNumber evidence="10">2.7.7.14</ecNumber>
    </recommendedName>
    <alternativeName>
        <fullName evidence="11">CTP:phosphoethanolamine cytidylyltransferase</fullName>
    </alternativeName>
</protein>
<gene>
    <name evidence="15" type="ORF">CTEN210_08650</name>
</gene>
<evidence type="ECO:0000256" key="11">
    <source>
        <dbReference type="ARBA" id="ARBA00031473"/>
    </source>
</evidence>
<dbReference type="NCBIfam" id="TIGR00125">
    <property type="entry name" value="cyt_tran_rel"/>
    <property type="match status" value="1"/>
</dbReference>
<evidence type="ECO:0000256" key="6">
    <source>
        <dbReference type="ARBA" id="ARBA00023098"/>
    </source>
</evidence>
<name>A0AAD3H6X3_9STRA</name>
<keyword evidence="6" id="KW-0443">Lipid metabolism</keyword>
<keyword evidence="13" id="KW-1133">Transmembrane helix</keyword>
<evidence type="ECO:0000256" key="4">
    <source>
        <dbReference type="ARBA" id="ARBA00022679"/>
    </source>
</evidence>
<dbReference type="GO" id="GO:0006646">
    <property type="term" value="P:phosphatidylethanolamine biosynthetic process"/>
    <property type="evidence" value="ECO:0007669"/>
    <property type="project" value="InterPro"/>
</dbReference>
<comment type="caution">
    <text evidence="15">The sequence shown here is derived from an EMBL/GenBank/DDBJ whole genome shotgun (WGS) entry which is preliminary data.</text>
</comment>
<keyword evidence="3" id="KW-0444">Lipid biosynthesis</keyword>
<evidence type="ECO:0000259" key="14">
    <source>
        <dbReference type="Pfam" id="PF01467"/>
    </source>
</evidence>
<keyword evidence="16" id="KW-1185">Reference proteome</keyword>
<keyword evidence="13" id="KW-0812">Transmembrane</keyword>
<keyword evidence="13" id="KW-0472">Membrane</keyword>
<dbReference type="EMBL" id="BLLK01000045">
    <property type="protein sequence ID" value="GFH52174.1"/>
    <property type="molecule type" value="Genomic_DNA"/>
</dbReference>
<evidence type="ECO:0000256" key="1">
    <source>
        <dbReference type="ARBA" id="ARBA00005189"/>
    </source>
</evidence>
<dbReference type="Pfam" id="PF01467">
    <property type="entry name" value="CTP_transf_like"/>
    <property type="match status" value="1"/>
</dbReference>
<keyword evidence="5" id="KW-0548">Nucleotidyltransferase</keyword>
<dbReference type="GO" id="GO:0005737">
    <property type="term" value="C:cytoplasm"/>
    <property type="evidence" value="ECO:0007669"/>
    <property type="project" value="TreeGrafter"/>
</dbReference>
<dbReference type="Proteomes" id="UP001054902">
    <property type="component" value="Unassembled WGS sequence"/>
</dbReference>
<keyword evidence="4" id="KW-0808">Transferase</keyword>
<evidence type="ECO:0000256" key="13">
    <source>
        <dbReference type="SAM" id="Phobius"/>
    </source>
</evidence>
<reference evidence="15 16" key="1">
    <citation type="journal article" date="2021" name="Sci. Rep.">
        <title>The genome of the diatom Chaetoceros tenuissimus carries an ancient integrated fragment of an extant virus.</title>
        <authorList>
            <person name="Hongo Y."/>
            <person name="Kimura K."/>
            <person name="Takaki Y."/>
            <person name="Yoshida Y."/>
            <person name="Baba S."/>
            <person name="Kobayashi G."/>
            <person name="Nagasaki K."/>
            <person name="Hano T."/>
            <person name="Tomaru Y."/>
        </authorList>
    </citation>
    <scope>NUCLEOTIDE SEQUENCE [LARGE SCALE GENOMIC DNA]</scope>
    <source>
        <strain evidence="15 16">NIES-3715</strain>
    </source>
</reference>
<dbReference type="EC" id="2.7.7.14" evidence="10"/>
<feature type="transmembrane region" description="Helical" evidence="13">
    <location>
        <begin position="48"/>
        <end position="69"/>
    </location>
</feature>
<dbReference type="SUPFAM" id="SSF52374">
    <property type="entry name" value="Nucleotidylyl transferase"/>
    <property type="match status" value="1"/>
</dbReference>
<evidence type="ECO:0000256" key="2">
    <source>
        <dbReference type="ARBA" id="ARBA00010101"/>
    </source>
</evidence>
<evidence type="ECO:0000256" key="3">
    <source>
        <dbReference type="ARBA" id="ARBA00022516"/>
    </source>
</evidence>
<evidence type="ECO:0000256" key="9">
    <source>
        <dbReference type="ARBA" id="ARBA00024191"/>
    </source>
</evidence>
<evidence type="ECO:0000256" key="5">
    <source>
        <dbReference type="ARBA" id="ARBA00022695"/>
    </source>
</evidence>
<dbReference type="InterPro" id="IPR014729">
    <property type="entry name" value="Rossmann-like_a/b/a_fold"/>
</dbReference>